<dbReference type="InterPro" id="IPR036390">
    <property type="entry name" value="WH_DNA-bd_sf"/>
</dbReference>
<keyword evidence="3" id="KW-1185">Reference proteome</keyword>
<dbReference type="Pfam" id="PF12802">
    <property type="entry name" value="MarR_2"/>
    <property type="match status" value="1"/>
</dbReference>
<name>A0A4Q7ZGB0_9ACTN</name>
<dbReference type="RefSeq" id="WP_130508471.1">
    <property type="nucleotide sequence ID" value="NZ_SHKY01000001.1"/>
</dbReference>
<dbReference type="EMBL" id="SHKY01000001">
    <property type="protein sequence ID" value="RZU49381.1"/>
    <property type="molecule type" value="Genomic_DNA"/>
</dbReference>
<feature type="domain" description="HTH marR-type" evidence="1">
    <location>
        <begin position="1"/>
        <end position="141"/>
    </location>
</feature>
<evidence type="ECO:0000313" key="3">
    <source>
        <dbReference type="Proteomes" id="UP000292564"/>
    </source>
</evidence>
<protein>
    <submittedName>
        <fullName evidence="2">MarR family protein</fullName>
    </submittedName>
</protein>
<dbReference type="Proteomes" id="UP000292564">
    <property type="component" value="Unassembled WGS sequence"/>
</dbReference>
<dbReference type="PANTHER" id="PTHR33164">
    <property type="entry name" value="TRANSCRIPTIONAL REGULATOR, MARR FAMILY"/>
    <property type="match status" value="1"/>
</dbReference>
<dbReference type="PROSITE" id="PS50995">
    <property type="entry name" value="HTH_MARR_2"/>
    <property type="match status" value="1"/>
</dbReference>
<dbReference type="SMART" id="SM00347">
    <property type="entry name" value="HTH_MARR"/>
    <property type="match status" value="1"/>
</dbReference>
<dbReference type="PRINTS" id="PR00598">
    <property type="entry name" value="HTHMARR"/>
</dbReference>
<dbReference type="PANTHER" id="PTHR33164:SF99">
    <property type="entry name" value="MARR FAMILY REGULATORY PROTEIN"/>
    <property type="match status" value="1"/>
</dbReference>
<organism evidence="2 3">
    <name type="scientific">Krasilnikovia cinnamomea</name>
    <dbReference type="NCBI Taxonomy" id="349313"/>
    <lineage>
        <taxon>Bacteria</taxon>
        <taxon>Bacillati</taxon>
        <taxon>Actinomycetota</taxon>
        <taxon>Actinomycetes</taxon>
        <taxon>Micromonosporales</taxon>
        <taxon>Micromonosporaceae</taxon>
        <taxon>Krasilnikovia</taxon>
    </lineage>
</organism>
<reference evidence="2 3" key="1">
    <citation type="submission" date="2019-02" db="EMBL/GenBank/DDBJ databases">
        <title>Sequencing the genomes of 1000 actinobacteria strains.</title>
        <authorList>
            <person name="Klenk H.-P."/>
        </authorList>
    </citation>
    <scope>NUCLEOTIDE SEQUENCE [LARGE SCALE GENOMIC DNA]</scope>
    <source>
        <strain evidence="2 3">DSM 45162</strain>
    </source>
</reference>
<dbReference type="Gene3D" id="1.10.10.10">
    <property type="entry name" value="Winged helix-like DNA-binding domain superfamily/Winged helix DNA-binding domain"/>
    <property type="match status" value="1"/>
</dbReference>
<sequence length="156" mass="17206">MAAQAQPLDLGILLALAYQNFVRDLRSHLAEQGFDDLGRSDGFVFRALGASPMSISELAVRLEVTKQAAAQIVDDMQRRGYVRRTPDPHDRRAQRLELTDRGAAALAAARQFHQRYERRLARAHGAAAMAALRDVLNAVAGGPDETLAPRLRAMYL</sequence>
<proteinExistence type="predicted"/>
<dbReference type="InterPro" id="IPR039422">
    <property type="entry name" value="MarR/SlyA-like"/>
</dbReference>
<dbReference type="GO" id="GO:0003700">
    <property type="term" value="F:DNA-binding transcription factor activity"/>
    <property type="evidence" value="ECO:0007669"/>
    <property type="project" value="InterPro"/>
</dbReference>
<dbReference type="SUPFAM" id="SSF46785">
    <property type="entry name" value="Winged helix' DNA-binding domain"/>
    <property type="match status" value="1"/>
</dbReference>
<dbReference type="AlphaFoldDB" id="A0A4Q7ZGB0"/>
<dbReference type="GO" id="GO:0006950">
    <property type="term" value="P:response to stress"/>
    <property type="evidence" value="ECO:0007669"/>
    <property type="project" value="TreeGrafter"/>
</dbReference>
<dbReference type="InterPro" id="IPR036388">
    <property type="entry name" value="WH-like_DNA-bd_sf"/>
</dbReference>
<comment type="caution">
    <text evidence="2">The sequence shown here is derived from an EMBL/GenBank/DDBJ whole genome shotgun (WGS) entry which is preliminary data.</text>
</comment>
<dbReference type="OrthoDB" id="122135at2"/>
<evidence type="ECO:0000259" key="1">
    <source>
        <dbReference type="PROSITE" id="PS50995"/>
    </source>
</evidence>
<accession>A0A4Q7ZGB0</accession>
<gene>
    <name evidence="2" type="ORF">EV385_1131</name>
</gene>
<evidence type="ECO:0000313" key="2">
    <source>
        <dbReference type="EMBL" id="RZU49381.1"/>
    </source>
</evidence>
<dbReference type="InterPro" id="IPR000835">
    <property type="entry name" value="HTH_MarR-typ"/>
</dbReference>